<dbReference type="PANTHER" id="PTHR42734">
    <property type="entry name" value="METAL TRANSPORT SYSTEM ATP-BINDING PROTEIN TM_0124-RELATED"/>
    <property type="match status" value="1"/>
</dbReference>
<gene>
    <name evidence="6" type="ORF">J422_04303</name>
</gene>
<keyword evidence="7" id="KW-1185">Reference proteome</keyword>
<evidence type="ECO:0000256" key="3">
    <source>
        <dbReference type="ARBA" id="ARBA00022741"/>
    </source>
</evidence>
<dbReference type="PROSITE" id="PS00211">
    <property type="entry name" value="ABC_TRANSPORTER_1"/>
    <property type="match status" value="1"/>
</dbReference>
<feature type="domain" description="ABC transporter" evidence="5">
    <location>
        <begin position="3"/>
        <end position="236"/>
    </location>
</feature>
<dbReference type="SMART" id="SM00382">
    <property type="entry name" value="AAA"/>
    <property type="match status" value="1"/>
</dbReference>
<dbReference type="SUPFAM" id="SSF52540">
    <property type="entry name" value="P-loop containing nucleoside triphosphate hydrolases"/>
    <property type="match status" value="1"/>
</dbReference>
<dbReference type="AlphaFoldDB" id="N6VY83"/>
<dbReference type="STRING" id="1069083.GCA_000371805_00663"/>
<dbReference type="PROSITE" id="PS50893">
    <property type="entry name" value="ABC_TRANSPORTER_2"/>
    <property type="match status" value="1"/>
</dbReference>
<dbReference type="InterPro" id="IPR050153">
    <property type="entry name" value="Metal_Ion_Import_ABC"/>
</dbReference>
<dbReference type="Pfam" id="PF00005">
    <property type="entry name" value="ABC_tran"/>
    <property type="match status" value="1"/>
</dbReference>
<dbReference type="OrthoDB" id="24644at2157"/>
<proteinExistence type="inferred from homology"/>
<keyword evidence="4" id="KW-0067">ATP-binding</keyword>
<dbReference type="InterPro" id="IPR003439">
    <property type="entry name" value="ABC_transporter-like_ATP-bd"/>
</dbReference>
<keyword evidence="3" id="KW-0547">Nucleotide-binding</keyword>
<evidence type="ECO:0000313" key="7">
    <source>
        <dbReference type="Proteomes" id="UP000053695"/>
    </source>
</evidence>
<keyword evidence="2" id="KW-0813">Transport</keyword>
<evidence type="ECO:0000259" key="5">
    <source>
        <dbReference type="PROSITE" id="PS50893"/>
    </source>
</evidence>
<dbReference type="InterPro" id="IPR003593">
    <property type="entry name" value="AAA+_ATPase"/>
</dbReference>
<dbReference type="GO" id="GO:0016887">
    <property type="term" value="F:ATP hydrolysis activity"/>
    <property type="evidence" value="ECO:0007669"/>
    <property type="project" value="InterPro"/>
</dbReference>
<protein>
    <submittedName>
        <fullName evidence="6">ABC transporter</fullName>
    </submittedName>
</protein>
<dbReference type="RefSeq" id="WP_004591752.1">
    <property type="nucleotide sequence ID" value="NZ_APMM01000028.1"/>
</dbReference>
<dbReference type="CDD" id="cd03214">
    <property type="entry name" value="ABC_Iron-Siderophores_B12_Hemin"/>
    <property type="match status" value="1"/>
</dbReference>
<dbReference type="Proteomes" id="UP000053695">
    <property type="component" value="Unassembled WGS sequence"/>
</dbReference>
<sequence length="250" mass="28615">MILSVDNIKFSYKSREVLKGVTFKVKRGEVASILGENGSGKSTLLKCINKILKPKIGSIFIEKYNINELNSKELSKKIAYVPQKSNANYITVFDAVLLGRKPYIKFDVSDEDIKVVEEVLKLMELEDIAFRYINELSGGELQRVVIARALAQEPRVLLLDEPTNNLDLRYQLKILKLIREITKIKNIATIMVMHDINLALRFSDKFLFMKDGIIYYEGEKNSITPEIIEEVYGIKVYIGYYNNTPVVIPI</sequence>
<dbReference type="EMBL" id="APMM01000028">
    <property type="protein sequence ID" value="ENN96062.1"/>
    <property type="molecule type" value="Genomic_DNA"/>
</dbReference>
<name>N6VY83_9EURY</name>
<evidence type="ECO:0000256" key="1">
    <source>
        <dbReference type="ARBA" id="ARBA00005417"/>
    </source>
</evidence>
<dbReference type="InterPro" id="IPR027417">
    <property type="entry name" value="P-loop_NTPase"/>
</dbReference>
<dbReference type="InterPro" id="IPR017871">
    <property type="entry name" value="ABC_transporter-like_CS"/>
</dbReference>
<evidence type="ECO:0000313" key="6">
    <source>
        <dbReference type="EMBL" id="ENN96062.1"/>
    </source>
</evidence>
<evidence type="ECO:0000256" key="4">
    <source>
        <dbReference type="ARBA" id="ARBA00022840"/>
    </source>
</evidence>
<comment type="similarity">
    <text evidence="1">Belongs to the ABC transporter superfamily.</text>
</comment>
<accession>N6VY83</accession>
<dbReference type="PANTHER" id="PTHR42734:SF6">
    <property type="entry name" value="MOLYBDATE IMPORT ATP-BINDING PROTEIN MOLC"/>
    <property type="match status" value="1"/>
</dbReference>
<dbReference type="GO" id="GO:0005524">
    <property type="term" value="F:ATP binding"/>
    <property type="evidence" value="ECO:0007669"/>
    <property type="project" value="UniProtKB-KW"/>
</dbReference>
<dbReference type="FunFam" id="3.40.50.300:FF:000134">
    <property type="entry name" value="Iron-enterobactin ABC transporter ATP-binding protein"/>
    <property type="match status" value="1"/>
</dbReference>
<dbReference type="Gene3D" id="3.40.50.300">
    <property type="entry name" value="P-loop containing nucleotide triphosphate hydrolases"/>
    <property type="match status" value="1"/>
</dbReference>
<evidence type="ECO:0000256" key="2">
    <source>
        <dbReference type="ARBA" id="ARBA00022448"/>
    </source>
</evidence>
<dbReference type="PATRIC" id="fig|1069083.5.peg.843"/>
<organism evidence="6 7">
    <name type="scientific">Methanocaldococcus villosus KIN24-T80</name>
    <dbReference type="NCBI Taxonomy" id="1069083"/>
    <lineage>
        <taxon>Archaea</taxon>
        <taxon>Methanobacteriati</taxon>
        <taxon>Methanobacteriota</taxon>
        <taxon>Methanomada group</taxon>
        <taxon>Methanococci</taxon>
        <taxon>Methanococcales</taxon>
        <taxon>Methanocaldococcaceae</taxon>
        <taxon>Methanocaldococcus</taxon>
    </lineage>
</organism>
<comment type="caution">
    <text evidence="6">The sequence shown here is derived from an EMBL/GenBank/DDBJ whole genome shotgun (WGS) entry which is preliminary data.</text>
</comment>
<reference evidence="6 7" key="1">
    <citation type="journal article" date="2013" name="Genome Announc.">
        <title>Draft Genome Sequence of a Highly Flagellated, Fast-Swimming Archaeon, Methanocaldococcus villosus Strain KIN24-T80 (DSM 22612).</title>
        <authorList>
            <person name="Thennarasu S."/>
            <person name="Polireddy D."/>
            <person name="Antony A."/>
            <person name="Yada M.R."/>
            <person name="Algarawi S."/>
            <person name="Sivakumar N."/>
        </authorList>
    </citation>
    <scope>NUCLEOTIDE SEQUENCE [LARGE SCALE GENOMIC DNA]</scope>
    <source>
        <strain evidence="6 7">KIN24-T80</strain>
    </source>
</reference>